<organism evidence="2 3">
    <name type="scientific">Peribacillus glennii</name>
    <dbReference type="NCBI Taxonomy" id="2303991"/>
    <lineage>
        <taxon>Bacteria</taxon>
        <taxon>Bacillati</taxon>
        <taxon>Bacillota</taxon>
        <taxon>Bacilli</taxon>
        <taxon>Bacillales</taxon>
        <taxon>Bacillaceae</taxon>
        <taxon>Peribacillus</taxon>
    </lineage>
</organism>
<evidence type="ECO:0000256" key="1">
    <source>
        <dbReference type="SAM" id="Phobius"/>
    </source>
</evidence>
<sequence>MEKQNQDTFKVRHLVGAFSLLGFIYLVFILLWQKSNTIHYIIDSFNTNNLGTNVSISVGVAIIMAVIAILLVKLTGTNKKKIKIKERNIYVKRNRSYCRANSFF</sequence>
<proteinExistence type="predicted"/>
<evidence type="ECO:0000313" key="3">
    <source>
        <dbReference type="Proteomes" id="UP000262939"/>
    </source>
</evidence>
<evidence type="ECO:0000313" key="2">
    <source>
        <dbReference type="EMBL" id="RFU64102.1"/>
    </source>
</evidence>
<reference evidence="2 3" key="1">
    <citation type="submission" date="2018-08" db="EMBL/GenBank/DDBJ databases">
        <title>Bacillus chawlae sp. nov., Bacillus glennii sp. nov., and Bacillus saganii sp. nov. Isolated from the Vehicle Assembly Building at Kennedy Space Center where the Viking Spacecraft were Assembled.</title>
        <authorList>
            <person name="Seuylemezian A."/>
            <person name="Vaishampayan P."/>
        </authorList>
    </citation>
    <scope>NUCLEOTIDE SEQUENCE [LARGE SCALE GENOMIC DNA]</scope>
    <source>
        <strain evidence="2 3">V44-8</strain>
    </source>
</reference>
<dbReference type="RefSeq" id="WP_117322285.1">
    <property type="nucleotide sequence ID" value="NZ_QVTD01000004.1"/>
</dbReference>
<gene>
    <name evidence="2" type="ORF">D0466_09190</name>
</gene>
<dbReference type="Proteomes" id="UP000262939">
    <property type="component" value="Unassembled WGS sequence"/>
</dbReference>
<keyword evidence="1" id="KW-0812">Transmembrane</keyword>
<protein>
    <submittedName>
        <fullName evidence="2">Uncharacterized protein</fullName>
    </submittedName>
</protein>
<keyword evidence="3" id="KW-1185">Reference proteome</keyword>
<name>A0A372LDJ1_9BACI</name>
<dbReference type="AlphaFoldDB" id="A0A372LDJ1"/>
<keyword evidence="1" id="KW-0472">Membrane</keyword>
<keyword evidence="1" id="KW-1133">Transmembrane helix</keyword>
<feature type="transmembrane region" description="Helical" evidence="1">
    <location>
        <begin position="52"/>
        <end position="72"/>
    </location>
</feature>
<dbReference type="EMBL" id="QVTD01000004">
    <property type="protein sequence ID" value="RFU64102.1"/>
    <property type="molecule type" value="Genomic_DNA"/>
</dbReference>
<accession>A0A372LDJ1</accession>
<comment type="caution">
    <text evidence="2">The sequence shown here is derived from an EMBL/GenBank/DDBJ whole genome shotgun (WGS) entry which is preliminary data.</text>
</comment>
<feature type="transmembrane region" description="Helical" evidence="1">
    <location>
        <begin position="12"/>
        <end position="32"/>
    </location>
</feature>